<dbReference type="EMBL" id="AZFN01000020">
    <property type="protein sequence ID" value="KRM01309.1"/>
    <property type="molecule type" value="Genomic_DNA"/>
</dbReference>
<dbReference type="PATRIC" id="fig|1423749.3.peg.854"/>
<evidence type="ECO:0000313" key="2">
    <source>
        <dbReference type="Proteomes" id="UP000051739"/>
    </source>
</evidence>
<keyword evidence="2" id="KW-1185">Reference proteome</keyword>
<dbReference type="RefSeq" id="WP_056937758.1">
    <property type="nucleotide sequence ID" value="NZ_AZFN01000020.1"/>
</dbReference>
<organism evidence="1 2">
    <name type="scientific">Limosilactobacillus gastricus DSM 16045</name>
    <dbReference type="NCBI Taxonomy" id="1423749"/>
    <lineage>
        <taxon>Bacteria</taxon>
        <taxon>Bacillati</taxon>
        <taxon>Bacillota</taxon>
        <taxon>Bacilli</taxon>
        <taxon>Lactobacillales</taxon>
        <taxon>Lactobacillaceae</taxon>
        <taxon>Limosilactobacillus</taxon>
    </lineage>
</organism>
<comment type="caution">
    <text evidence="1">The sequence shown here is derived from an EMBL/GenBank/DDBJ whole genome shotgun (WGS) entry which is preliminary data.</text>
</comment>
<accession>A0A0R1V702</accession>
<reference evidence="1 2" key="1">
    <citation type="journal article" date="2015" name="Genome Announc.">
        <title>Expanding the biotechnology potential of lactobacilli through comparative genomics of 213 strains and associated genera.</title>
        <authorList>
            <person name="Sun Z."/>
            <person name="Harris H.M."/>
            <person name="McCann A."/>
            <person name="Guo C."/>
            <person name="Argimon S."/>
            <person name="Zhang W."/>
            <person name="Yang X."/>
            <person name="Jeffery I.B."/>
            <person name="Cooney J.C."/>
            <person name="Kagawa T.F."/>
            <person name="Liu W."/>
            <person name="Song Y."/>
            <person name="Salvetti E."/>
            <person name="Wrobel A."/>
            <person name="Rasinkangas P."/>
            <person name="Parkhill J."/>
            <person name="Rea M.C."/>
            <person name="O'Sullivan O."/>
            <person name="Ritari J."/>
            <person name="Douillard F.P."/>
            <person name="Paul Ross R."/>
            <person name="Yang R."/>
            <person name="Briner A.E."/>
            <person name="Felis G.E."/>
            <person name="de Vos W.M."/>
            <person name="Barrangou R."/>
            <person name="Klaenhammer T.R."/>
            <person name="Caufield P.W."/>
            <person name="Cui Y."/>
            <person name="Zhang H."/>
            <person name="O'Toole P.W."/>
        </authorList>
    </citation>
    <scope>NUCLEOTIDE SEQUENCE [LARGE SCALE GENOMIC DNA]</scope>
    <source>
        <strain evidence="1 2">DSM 16045</strain>
    </source>
</reference>
<evidence type="ECO:0000313" key="1">
    <source>
        <dbReference type="EMBL" id="KRM01309.1"/>
    </source>
</evidence>
<dbReference type="AlphaFoldDB" id="A0A0R1V702"/>
<name>A0A0R1V702_9LACO</name>
<protein>
    <submittedName>
        <fullName evidence="1">Uncharacterized protein</fullName>
    </submittedName>
</protein>
<gene>
    <name evidence="1" type="ORF">FC60_GL000847</name>
</gene>
<dbReference type="Proteomes" id="UP000051739">
    <property type="component" value="Unassembled WGS sequence"/>
</dbReference>
<sequence length="163" mass="18532">MEAQLVQFHIELNYGNIQMPHGPQGINLEFLAVDKYVAINQQGIPQFKEAYGEKLTAIIKKFEEFCGFQLKQAPDVHPTPSFHRLEIYNDLLKYIVNLIQDQFNVANEMELIDVHLIGDFSVYQGGQATSLQKEANRLRVASIQATQQRLMALKAQANQAKTN</sequence>
<proteinExistence type="predicted"/>